<evidence type="ECO:0000259" key="5">
    <source>
        <dbReference type="Pfam" id="PF00698"/>
    </source>
</evidence>
<sequence>MGKTAFVFPGQGAQAVGMGKDAFDTIDASRAVFERADEALGFKLSDLIFNGPDEALKQTVNTQPALLTVSIALLEAFRKQGITADYAAGHSLGEYSALVASGVLSFEDAVRTVRARG</sequence>
<dbReference type="Proteomes" id="UP001519887">
    <property type="component" value="Unassembled WGS sequence"/>
</dbReference>
<dbReference type="Gene3D" id="3.40.366.10">
    <property type="entry name" value="Malonyl-Coenzyme A Acyl Carrier Protein, domain 2"/>
    <property type="match status" value="1"/>
</dbReference>
<dbReference type="SUPFAM" id="SSF52151">
    <property type="entry name" value="FabD/lysophospholipase-like"/>
    <property type="match status" value="1"/>
</dbReference>
<evidence type="ECO:0000256" key="4">
    <source>
        <dbReference type="ARBA" id="ARBA00048462"/>
    </source>
</evidence>
<name>A0ABS7CC71_9BACL</name>
<dbReference type="EMBL" id="JAHZIK010001229">
    <property type="protein sequence ID" value="MBW7458523.1"/>
    <property type="molecule type" value="Genomic_DNA"/>
</dbReference>
<feature type="non-terminal residue" evidence="6">
    <location>
        <position position="117"/>
    </location>
</feature>
<evidence type="ECO:0000256" key="1">
    <source>
        <dbReference type="ARBA" id="ARBA00013258"/>
    </source>
</evidence>
<comment type="catalytic activity">
    <reaction evidence="4">
        <text>holo-[ACP] + malonyl-CoA = malonyl-[ACP] + CoA</text>
        <dbReference type="Rhea" id="RHEA:41792"/>
        <dbReference type="Rhea" id="RHEA-COMP:9623"/>
        <dbReference type="Rhea" id="RHEA-COMP:9685"/>
        <dbReference type="ChEBI" id="CHEBI:57287"/>
        <dbReference type="ChEBI" id="CHEBI:57384"/>
        <dbReference type="ChEBI" id="CHEBI:64479"/>
        <dbReference type="ChEBI" id="CHEBI:78449"/>
        <dbReference type="EC" id="2.3.1.39"/>
    </reaction>
</comment>
<keyword evidence="3" id="KW-0012">Acyltransferase</keyword>
<dbReference type="InterPro" id="IPR014043">
    <property type="entry name" value="Acyl_transferase_dom"/>
</dbReference>
<dbReference type="InterPro" id="IPR050858">
    <property type="entry name" value="Mal-CoA-ACP_Trans/PKS_FabD"/>
</dbReference>
<gene>
    <name evidence="6" type="ORF">K0U00_31225</name>
</gene>
<dbReference type="InterPro" id="IPR016035">
    <property type="entry name" value="Acyl_Trfase/lysoPLipase"/>
</dbReference>
<dbReference type="PANTHER" id="PTHR42681:SF1">
    <property type="entry name" value="MALONYL-COA-ACYL CARRIER PROTEIN TRANSACYLASE, MITOCHONDRIAL"/>
    <property type="match status" value="1"/>
</dbReference>
<evidence type="ECO:0000256" key="2">
    <source>
        <dbReference type="ARBA" id="ARBA00022679"/>
    </source>
</evidence>
<evidence type="ECO:0000256" key="3">
    <source>
        <dbReference type="ARBA" id="ARBA00023315"/>
    </source>
</evidence>
<dbReference type="PANTHER" id="PTHR42681">
    <property type="entry name" value="MALONYL-COA-ACYL CARRIER PROTEIN TRANSACYLASE, MITOCHONDRIAL"/>
    <property type="match status" value="1"/>
</dbReference>
<keyword evidence="2" id="KW-0808">Transferase</keyword>
<proteinExistence type="predicted"/>
<organism evidence="6 7">
    <name type="scientific">Paenibacillus sepulcri</name>
    <dbReference type="NCBI Taxonomy" id="359917"/>
    <lineage>
        <taxon>Bacteria</taxon>
        <taxon>Bacillati</taxon>
        <taxon>Bacillota</taxon>
        <taxon>Bacilli</taxon>
        <taxon>Bacillales</taxon>
        <taxon>Paenibacillaceae</taxon>
        <taxon>Paenibacillus</taxon>
    </lineage>
</organism>
<accession>A0ABS7CC71</accession>
<dbReference type="InterPro" id="IPR001227">
    <property type="entry name" value="Ac_transferase_dom_sf"/>
</dbReference>
<dbReference type="EC" id="2.3.1.39" evidence="1"/>
<protein>
    <recommendedName>
        <fullName evidence="1">[acyl-carrier-protein] S-malonyltransferase</fullName>
        <ecNumber evidence="1">2.3.1.39</ecNumber>
    </recommendedName>
</protein>
<reference evidence="6 7" key="1">
    <citation type="submission" date="2021-07" db="EMBL/GenBank/DDBJ databases">
        <title>Paenibacillus radiodurans sp. nov., isolated from the southeastern edge of Tengger Desert.</title>
        <authorList>
            <person name="Zhang G."/>
        </authorList>
    </citation>
    <scope>NUCLEOTIDE SEQUENCE [LARGE SCALE GENOMIC DNA]</scope>
    <source>
        <strain evidence="6 7">CCM 7311</strain>
    </source>
</reference>
<evidence type="ECO:0000313" key="6">
    <source>
        <dbReference type="EMBL" id="MBW7458523.1"/>
    </source>
</evidence>
<evidence type="ECO:0000313" key="7">
    <source>
        <dbReference type="Proteomes" id="UP001519887"/>
    </source>
</evidence>
<feature type="domain" description="Malonyl-CoA:ACP transacylase (MAT)" evidence="5">
    <location>
        <begin position="6"/>
        <end position="116"/>
    </location>
</feature>
<keyword evidence="7" id="KW-1185">Reference proteome</keyword>
<dbReference type="Pfam" id="PF00698">
    <property type="entry name" value="Acyl_transf_1"/>
    <property type="match status" value="1"/>
</dbReference>
<comment type="caution">
    <text evidence="6">The sequence shown here is derived from an EMBL/GenBank/DDBJ whole genome shotgun (WGS) entry which is preliminary data.</text>
</comment>